<dbReference type="SMART" id="SM00862">
    <property type="entry name" value="Trans_reg_C"/>
    <property type="match status" value="1"/>
</dbReference>
<dbReference type="Pfam" id="PF00486">
    <property type="entry name" value="Trans_reg_C"/>
    <property type="match status" value="1"/>
</dbReference>
<keyword evidence="4" id="KW-1133">Transmembrane helix</keyword>
<protein>
    <submittedName>
        <fullName evidence="6">DNA-binding winged helix-turn-helix (WHTH) protein</fullName>
    </submittedName>
</protein>
<evidence type="ECO:0000259" key="5">
    <source>
        <dbReference type="PROSITE" id="PS51755"/>
    </source>
</evidence>
<feature type="domain" description="OmpR/PhoB-type" evidence="5">
    <location>
        <begin position="1"/>
        <end position="102"/>
    </location>
</feature>
<evidence type="ECO:0000256" key="3">
    <source>
        <dbReference type="SAM" id="MobiDB-lite"/>
    </source>
</evidence>
<evidence type="ECO:0000256" key="2">
    <source>
        <dbReference type="PROSITE-ProRule" id="PRU01091"/>
    </source>
</evidence>
<dbReference type="GO" id="GO:0000160">
    <property type="term" value="P:phosphorelay signal transduction system"/>
    <property type="evidence" value="ECO:0007669"/>
    <property type="project" value="InterPro"/>
</dbReference>
<evidence type="ECO:0000256" key="4">
    <source>
        <dbReference type="SAM" id="Phobius"/>
    </source>
</evidence>
<dbReference type="Proteomes" id="UP000245981">
    <property type="component" value="Unassembled WGS sequence"/>
</dbReference>
<dbReference type="PROSITE" id="PS51755">
    <property type="entry name" value="OMPR_PHOB"/>
    <property type="match status" value="1"/>
</dbReference>
<dbReference type="AlphaFoldDB" id="A0A2V2BKE2"/>
<dbReference type="InterPro" id="IPR016032">
    <property type="entry name" value="Sig_transdc_resp-reg_C-effctor"/>
</dbReference>
<dbReference type="InterPro" id="IPR036388">
    <property type="entry name" value="WH-like_DNA-bd_sf"/>
</dbReference>
<name>A0A2V2BKE2_9GAMM</name>
<reference evidence="6 7" key="1">
    <citation type="submission" date="2018-05" db="EMBL/GenBank/DDBJ databases">
        <title>Genomic Encyclopedia of Type Strains, Phase IV (KMG-V): Genome sequencing to study the core and pangenomes of soil and plant-associated prokaryotes.</title>
        <authorList>
            <person name="Whitman W."/>
        </authorList>
    </citation>
    <scope>NUCLEOTIDE SEQUENCE [LARGE SCALE GENOMIC DNA]</scope>
    <source>
        <strain evidence="6 7">PNA 200-10</strain>
    </source>
</reference>
<evidence type="ECO:0000256" key="1">
    <source>
        <dbReference type="ARBA" id="ARBA00023125"/>
    </source>
</evidence>
<dbReference type="InterPro" id="IPR001867">
    <property type="entry name" value="OmpR/PhoB-type_DNA-bd"/>
</dbReference>
<feature type="transmembrane region" description="Helical" evidence="4">
    <location>
        <begin position="207"/>
        <end position="230"/>
    </location>
</feature>
<dbReference type="GO" id="GO:0003677">
    <property type="term" value="F:DNA binding"/>
    <property type="evidence" value="ECO:0007669"/>
    <property type="project" value="UniProtKB-UniRule"/>
</dbReference>
<evidence type="ECO:0000313" key="6">
    <source>
        <dbReference type="EMBL" id="PWK99315.1"/>
    </source>
</evidence>
<dbReference type="STRING" id="574096.HA38_13150"/>
<feature type="DNA-binding region" description="OmpR/PhoB-type" evidence="2">
    <location>
        <begin position="1"/>
        <end position="102"/>
    </location>
</feature>
<dbReference type="RefSeq" id="WP_109716593.1">
    <property type="nucleotide sequence ID" value="NZ_QGHF01000002.1"/>
</dbReference>
<comment type="caution">
    <text evidence="6">The sequence shown here is derived from an EMBL/GenBank/DDBJ whole genome shotgun (WGS) entry which is preliminary data.</text>
</comment>
<sequence length="313" mass="34669">MKKISIGSDAVFYPGKREIISHNQTLKLHSSASYCFELLIARQGEIVDHESFYQYAWRRFGMEVSANALYQSISLVRKALLASGIRQDVIRTIPRRGFMLSNAILIEESTSVPVAAIPDNTPLSAEGLENVSTEDAGTPDSSQASGQDVPQHIPEPALQVDENMSEKPVTDALHNASGAAYNTGYPESAALAVGELPAQQAIYTRNLLMVVLTVMTIVMCGMAIVTFSLYRKEMDFVKRFDMNGCEIYGNEKADNSLVARIAIDIHSGCTERRKIYITAFTNGERISVLQCKNAISLFGSPDCVSYYYIRRKW</sequence>
<feature type="compositionally biased region" description="Polar residues" evidence="3">
    <location>
        <begin position="131"/>
        <end position="148"/>
    </location>
</feature>
<dbReference type="Gene3D" id="1.10.10.10">
    <property type="entry name" value="Winged helix-like DNA-binding domain superfamily/Winged helix DNA-binding domain"/>
    <property type="match status" value="1"/>
</dbReference>
<gene>
    <name evidence="6" type="ORF">C7431_102113</name>
</gene>
<dbReference type="EMBL" id="QGHF01000002">
    <property type="protein sequence ID" value="PWK99315.1"/>
    <property type="molecule type" value="Genomic_DNA"/>
</dbReference>
<dbReference type="OrthoDB" id="799930at2"/>
<dbReference type="GO" id="GO:0006355">
    <property type="term" value="P:regulation of DNA-templated transcription"/>
    <property type="evidence" value="ECO:0007669"/>
    <property type="project" value="InterPro"/>
</dbReference>
<keyword evidence="4" id="KW-0812">Transmembrane</keyword>
<keyword evidence="1 2" id="KW-0238">DNA-binding</keyword>
<feature type="region of interest" description="Disordered" evidence="3">
    <location>
        <begin position="131"/>
        <end position="151"/>
    </location>
</feature>
<organism evidence="6 7">
    <name type="scientific">Pantoea allii</name>
    <dbReference type="NCBI Taxonomy" id="574096"/>
    <lineage>
        <taxon>Bacteria</taxon>
        <taxon>Pseudomonadati</taxon>
        <taxon>Pseudomonadota</taxon>
        <taxon>Gammaproteobacteria</taxon>
        <taxon>Enterobacterales</taxon>
        <taxon>Erwiniaceae</taxon>
        <taxon>Pantoea</taxon>
    </lineage>
</organism>
<accession>A0A2V2BKE2</accession>
<evidence type="ECO:0000313" key="7">
    <source>
        <dbReference type="Proteomes" id="UP000245981"/>
    </source>
</evidence>
<keyword evidence="4" id="KW-0472">Membrane</keyword>
<dbReference type="SUPFAM" id="SSF46894">
    <property type="entry name" value="C-terminal effector domain of the bipartite response regulators"/>
    <property type="match status" value="1"/>
</dbReference>
<proteinExistence type="predicted"/>